<dbReference type="InterPro" id="IPR005103">
    <property type="entry name" value="AA9_LPMO"/>
</dbReference>
<comment type="caution">
    <text evidence="8">The sequence shown here is derived from an EMBL/GenBank/DDBJ whole genome shotgun (WGS) entry which is preliminary data.</text>
</comment>
<keyword evidence="4 6" id="KW-1015">Disulfide bond</keyword>
<evidence type="ECO:0000256" key="5">
    <source>
        <dbReference type="ARBA" id="ARBA00023180"/>
    </source>
</evidence>
<evidence type="ECO:0000259" key="7">
    <source>
        <dbReference type="Pfam" id="PF03443"/>
    </source>
</evidence>
<dbReference type="GO" id="GO:0008810">
    <property type="term" value="F:cellulase activity"/>
    <property type="evidence" value="ECO:0007669"/>
    <property type="project" value="UniProtKB-UniRule"/>
</dbReference>
<dbReference type="PANTHER" id="PTHR33353:SF19">
    <property type="entry name" value="GLYCOSYLHYDROLASE FAMILY 61-8 PROTEIN"/>
    <property type="match status" value="1"/>
</dbReference>
<name>A0A8T9B3F4_9HELO</name>
<dbReference type="EMBL" id="QGMF01001169">
    <property type="protein sequence ID" value="TVY12982.1"/>
    <property type="molecule type" value="Genomic_DNA"/>
</dbReference>
<comment type="domain">
    <text evidence="6">Has a modular structure: an endo-beta-1,4-glucanase catalytic module at the N-terminus, a linker rich in serines and threonines, and a C-terminal carbohydrate-binding module (CBM).</text>
</comment>
<dbReference type="AlphaFoldDB" id="A0A8T9B3F4"/>
<dbReference type="GO" id="GO:0030248">
    <property type="term" value="F:cellulose binding"/>
    <property type="evidence" value="ECO:0007669"/>
    <property type="project" value="UniProtKB-UniRule"/>
</dbReference>
<dbReference type="Pfam" id="PF03443">
    <property type="entry name" value="AA9"/>
    <property type="match status" value="1"/>
</dbReference>
<protein>
    <recommendedName>
        <fullName evidence="6">AA9 family lytic polysaccharide monooxygenase</fullName>
        <ecNumber evidence="6">1.14.99.56</ecNumber>
    </recommendedName>
    <alternativeName>
        <fullName evidence="6">Endo-beta-1,4-glucanase</fullName>
    </alternativeName>
    <alternativeName>
        <fullName evidence="6">Glycosyl hydrolase 61 family protein</fullName>
    </alternativeName>
</protein>
<evidence type="ECO:0000256" key="6">
    <source>
        <dbReference type="RuleBase" id="RU368122"/>
    </source>
</evidence>
<dbReference type="GO" id="GO:0030245">
    <property type="term" value="P:cellulose catabolic process"/>
    <property type="evidence" value="ECO:0007669"/>
    <property type="project" value="UniProtKB-UniRule"/>
</dbReference>
<comment type="catalytic activity">
    <reaction evidence="6">
        <text>[(1-&gt;4)-beta-D-glucosyl]n+m + reduced acceptor + O2 = 4-dehydro-beta-D-glucosyl-[(1-&gt;4)-beta-D-glucosyl]n-1 + [(1-&gt;4)-beta-D-glucosyl]m + acceptor + H2O.</text>
        <dbReference type="EC" id="1.14.99.56"/>
    </reaction>
</comment>
<accession>A0A8T9B3F4</accession>
<dbReference type="CDD" id="cd21175">
    <property type="entry name" value="LPMO_AA9"/>
    <property type="match status" value="1"/>
</dbReference>
<evidence type="ECO:0000256" key="4">
    <source>
        <dbReference type="ARBA" id="ARBA00023157"/>
    </source>
</evidence>
<comment type="function">
    <text evidence="6">Lytic polysaccharide monooxygenase (LMPO) that depolymerizes crystalline and amorphous polysaccharides via the oxidation of scissile alpha- or beta-(1-4)-glycosidic bonds, yielding C1 and/or C4 oxidation products. Catalysis by LPMOs requires the reduction of the active-site copper from Cu(II) to Cu(I) by a reducing agent and H(2)O(2) or O(2) as a cosubstrate.</text>
</comment>
<dbReference type="InterPro" id="IPR049892">
    <property type="entry name" value="AA9"/>
</dbReference>
<evidence type="ECO:0000256" key="1">
    <source>
        <dbReference type="ARBA" id="ARBA00001973"/>
    </source>
</evidence>
<keyword evidence="6" id="KW-0136">Cellulose degradation</keyword>
<proteinExistence type="predicted"/>
<dbReference type="Gene3D" id="2.70.50.70">
    <property type="match status" value="1"/>
</dbReference>
<feature type="domain" description="Auxiliary Activity family 9 catalytic" evidence="7">
    <location>
        <begin position="1"/>
        <end position="123"/>
    </location>
</feature>
<comment type="cofactor">
    <cofactor evidence="1">
        <name>Cu(2+)</name>
        <dbReference type="ChEBI" id="CHEBI:29036"/>
    </cofactor>
</comment>
<keyword evidence="6" id="KW-0119">Carbohydrate metabolism</keyword>
<gene>
    <name evidence="8" type="primary">cel1_1</name>
    <name evidence="8" type="ORF">LARI1_G009352</name>
</gene>
<comment type="subcellular location">
    <subcellularLocation>
        <location evidence="2 6">Secreted</location>
    </subcellularLocation>
</comment>
<dbReference type="OrthoDB" id="4849160at2759"/>
<sequence length="139" mass="14394">MVTWMADCGGDCLTFSTTGAGAVWFKIDQAGLLSGDLPTGLWGSGKMVADNSTWTSVIPASLKAGNYLLRHETIAMHTANAPQWYPECAQLVVTGSGTGVPGSAFLAAIPGVYVMSDPDVDLDPGVTNYTVPGPAVWTG</sequence>
<dbReference type="Proteomes" id="UP000469559">
    <property type="component" value="Unassembled WGS sequence"/>
</dbReference>
<evidence type="ECO:0000256" key="3">
    <source>
        <dbReference type="ARBA" id="ARBA00022525"/>
    </source>
</evidence>
<reference evidence="8 9" key="1">
    <citation type="submission" date="2018-05" db="EMBL/GenBank/DDBJ databases">
        <title>Whole genome sequencing for identification of molecular markers to develop diagnostic detection tools for the regulated plant pathogen Lachnellula willkommii.</title>
        <authorList>
            <person name="Giroux E."/>
            <person name="Bilodeau G."/>
        </authorList>
    </citation>
    <scope>NUCLEOTIDE SEQUENCE [LARGE SCALE GENOMIC DNA]</scope>
    <source>
        <strain evidence="8 9">CBS 203.66</strain>
    </source>
</reference>
<dbReference type="PANTHER" id="PTHR33353">
    <property type="entry name" value="PUTATIVE (AFU_ORTHOLOGUE AFUA_1G12560)-RELATED"/>
    <property type="match status" value="1"/>
</dbReference>
<evidence type="ECO:0000256" key="2">
    <source>
        <dbReference type="ARBA" id="ARBA00004613"/>
    </source>
</evidence>
<keyword evidence="6" id="KW-0624">Polysaccharide degradation</keyword>
<dbReference type="GO" id="GO:0005576">
    <property type="term" value="C:extracellular region"/>
    <property type="evidence" value="ECO:0007669"/>
    <property type="project" value="UniProtKB-SubCell"/>
</dbReference>
<dbReference type="EC" id="1.14.99.56" evidence="6"/>
<keyword evidence="3 6" id="KW-0964">Secreted</keyword>
<organism evidence="8 9">
    <name type="scientific">Lachnellula arida</name>
    <dbReference type="NCBI Taxonomy" id="1316785"/>
    <lineage>
        <taxon>Eukaryota</taxon>
        <taxon>Fungi</taxon>
        <taxon>Dikarya</taxon>
        <taxon>Ascomycota</taxon>
        <taxon>Pezizomycotina</taxon>
        <taxon>Leotiomycetes</taxon>
        <taxon>Helotiales</taxon>
        <taxon>Lachnaceae</taxon>
        <taxon>Lachnellula</taxon>
    </lineage>
</organism>
<evidence type="ECO:0000313" key="9">
    <source>
        <dbReference type="Proteomes" id="UP000469559"/>
    </source>
</evidence>
<keyword evidence="5" id="KW-0325">Glycoprotein</keyword>
<evidence type="ECO:0000313" key="8">
    <source>
        <dbReference type="EMBL" id="TVY12982.1"/>
    </source>
</evidence>
<keyword evidence="9" id="KW-1185">Reference proteome</keyword>